<keyword evidence="2" id="KW-1185">Reference proteome</keyword>
<evidence type="ECO:0000313" key="2">
    <source>
        <dbReference type="Proteomes" id="UP000236232"/>
    </source>
</evidence>
<reference evidence="1 2" key="1">
    <citation type="submission" date="2018-01" db="EMBL/GenBank/DDBJ databases">
        <title>Draft Genome Sequence of Pseudomonas gingeri NCPPB 3146 (LMG 5327), a White Line Reaction Producer.</title>
        <authorList>
            <person name="Rokni-Zadeh H."/>
            <person name="Bahrami T."/>
            <person name="Zarvandi S."/>
            <person name="Changi-Ashtiani M."/>
            <person name="De Mot R."/>
        </authorList>
    </citation>
    <scope>NUCLEOTIDE SEQUENCE [LARGE SCALE GENOMIC DNA]</scope>
    <source>
        <strain evidence="2">NCPPB 3146 \ LMG 5327</strain>
    </source>
</reference>
<dbReference type="Proteomes" id="UP000236232">
    <property type="component" value="Unassembled WGS sequence"/>
</dbReference>
<comment type="caution">
    <text evidence="1">The sequence shown here is derived from an EMBL/GenBank/DDBJ whole genome shotgun (WGS) entry which is preliminary data.</text>
</comment>
<gene>
    <name evidence="1" type="ORF">CCU68_17550</name>
</gene>
<organism evidence="1 2">
    <name type="scientific">Pseudomonas gingeri NCPPB 3146 = LMG 5327</name>
    <dbReference type="NCBI Taxonomy" id="707248"/>
    <lineage>
        <taxon>Bacteria</taxon>
        <taxon>Pseudomonadati</taxon>
        <taxon>Pseudomonadota</taxon>
        <taxon>Gammaproteobacteria</taxon>
        <taxon>Pseudomonadales</taxon>
        <taxon>Pseudomonadaceae</taxon>
        <taxon>Pseudomonas</taxon>
    </lineage>
</organism>
<evidence type="ECO:0000313" key="1">
    <source>
        <dbReference type="EMBL" id="PNQ91248.1"/>
    </source>
</evidence>
<dbReference type="EMBL" id="POWE01000102">
    <property type="protein sequence ID" value="PNQ91248.1"/>
    <property type="molecule type" value="Genomic_DNA"/>
</dbReference>
<proteinExistence type="predicted"/>
<name>A0ABX4Y286_9PSED</name>
<protein>
    <submittedName>
        <fullName evidence="1">Uncharacterized protein</fullName>
    </submittedName>
</protein>
<sequence length="76" mass="7537">MRAPMIVPTLCVGMPHWTLRVRSASDAERHGLHAHAERGNDQVRLARTSGCAGVVSTGSAAAAGSAGCGSAAAGPG</sequence>
<accession>A0ABX4Y286</accession>